<keyword evidence="2" id="KW-1185">Reference proteome</keyword>
<reference evidence="1 2" key="1">
    <citation type="submission" date="2016-10" db="EMBL/GenBank/DDBJ databases">
        <authorList>
            <person name="de Groot N.N."/>
        </authorList>
    </citation>
    <scope>NUCLEOTIDE SEQUENCE [LARGE SCALE GENOMIC DNA]</scope>
    <source>
        <strain evidence="1 2">U95</strain>
    </source>
</reference>
<dbReference type="EMBL" id="FMWG01000008">
    <property type="protein sequence ID" value="SCZ68559.1"/>
    <property type="molecule type" value="Genomic_DNA"/>
</dbReference>
<accession>A0A1G5R5H3</accession>
<name>A0A1G5R5H3_9RHOB</name>
<dbReference type="Proteomes" id="UP000198767">
    <property type="component" value="Unassembled WGS sequence"/>
</dbReference>
<protein>
    <submittedName>
        <fullName evidence="1">Uncharacterized protein</fullName>
    </submittedName>
</protein>
<dbReference type="RefSeq" id="WP_090219581.1">
    <property type="nucleotide sequence ID" value="NZ_FMWG01000008.1"/>
</dbReference>
<sequence length="188" mass="21480">MSRKFRFSKSDLYLIDRIPYRFVASHAKFATFRRDDGSEVTEQFSWEQLDQIVGGPSWDCIRKTVNQADASPVPDPYRSVWNESKKQQILIFTRWFFVCALAKLHSEETVKLTPCSVKENMGLIRLEAVLKESLDSFLQEYQTARTVAQANGVSVGTVRSIIARKQISKAAVVKGTPIYRKEDVRALV</sequence>
<evidence type="ECO:0000313" key="1">
    <source>
        <dbReference type="EMBL" id="SCZ68559.1"/>
    </source>
</evidence>
<gene>
    <name evidence="1" type="ORF">SAMN04488118_10818</name>
</gene>
<dbReference type="AlphaFoldDB" id="A0A1G5R5H3"/>
<dbReference type="OrthoDB" id="9814072at2"/>
<organism evidence="1 2">
    <name type="scientific">Epibacterium ulvae</name>
    <dbReference type="NCBI Taxonomy" id="1156985"/>
    <lineage>
        <taxon>Bacteria</taxon>
        <taxon>Pseudomonadati</taxon>
        <taxon>Pseudomonadota</taxon>
        <taxon>Alphaproteobacteria</taxon>
        <taxon>Rhodobacterales</taxon>
        <taxon>Roseobacteraceae</taxon>
        <taxon>Epibacterium</taxon>
    </lineage>
</organism>
<evidence type="ECO:0000313" key="2">
    <source>
        <dbReference type="Proteomes" id="UP000198767"/>
    </source>
</evidence>
<proteinExistence type="predicted"/>